<reference evidence="1" key="2">
    <citation type="submission" date="2017-06" db="EMBL/GenBank/DDBJ databases">
        <title>WGS assembly of Brachypodium distachyon.</title>
        <authorList>
            <consortium name="The International Brachypodium Initiative"/>
            <person name="Lucas S."/>
            <person name="Harmon-Smith M."/>
            <person name="Lail K."/>
            <person name="Tice H."/>
            <person name="Grimwood J."/>
            <person name="Bruce D."/>
            <person name="Barry K."/>
            <person name="Shu S."/>
            <person name="Lindquist E."/>
            <person name="Wang M."/>
            <person name="Pitluck S."/>
            <person name="Vogel J.P."/>
            <person name="Garvin D.F."/>
            <person name="Mockler T.C."/>
            <person name="Schmutz J."/>
            <person name="Rokhsar D."/>
            <person name="Bevan M.W."/>
        </authorList>
    </citation>
    <scope>NUCLEOTIDE SEQUENCE</scope>
    <source>
        <strain evidence="1">Bd21</strain>
    </source>
</reference>
<feature type="non-terminal residue" evidence="1">
    <location>
        <position position="1"/>
    </location>
</feature>
<dbReference type="AlphaFoldDB" id="A0A0Q3NZ14"/>
<proteinExistence type="predicted"/>
<gene>
    <name evidence="1" type="ORF">BRADI_5g02205v3</name>
</gene>
<sequence length="141" mass="15333">LCIPFPSNERNDLISSLASTFRPADASLPRFLPRRLEHPMGSKYLLFGLCSLLVLSGQRTLFPRVLARDISVSRSETMTFVPFVHAPSKDDAGGRGIIDVDQPRVGDQKPSISPIISHFPRCPPILCHGVTKAGSATAARP</sequence>
<evidence type="ECO:0000313" key="1">
    <source>
        <dbReference type="EMBL" id="KQJ81673.2"/>
    </source>
</evidence>
<name>A0A0Q3NZ14_BRADI</name>
<organism evidence="1">
    <name type="scientific">Brachypodium distachyon</name>
    <name type="common">Purple false brome</name>
    <name type="synonym">Trachynia distachya</name>
    <dbReference type="NCBI Taxonomy" id="15368"/>
    <lineage>
        <taxon>Eukaryota</taxon>
        <taxon>Viridiplantae</taxon>
        <taxon>Streptophyta</taxon>
        <taxon>Embryophyta</taxon>
        <taxon>Tracheophyta</taxon>
        <taxon>Spermatophyta</taxon>
        <taxon>Magnoliopsida</taxon>
        <taxon>Liliopsida</taxon>
        <taxon>Poales</taxon>
        <taxon>Poaceae</taxon>
        <taxon>BOP clade</taxon>
        <taxon>Pooideae</taxon>
        <taxon>Stipodae</taxon>
        <taxon>Brachypodieae</taxon>
        <taxon>Brachypodium</taxon>
    </lineage>
</organism>
<reference evidence="1" key="1">
    <citation type="journal article" date="2010" name="Nature">
        <title>Genome sequencing and analysis of the model grass Brachypodium distachyon.</title>
        <authorList>
            <consortium name="International Brachypodium Initiative"/>
        </authorList>
    </citation>
    <scope>NUCLEOTIDE SEQUENCE [LARGE SCALE GENOMIC DNA]</scope>
    <source>
        <strain evidence="1">Bd21</strain>
    </source>
</reference>
<accession>A0A0Q3NZ14</accession>
<protein>
    <submittedName>
        <fullName evidence="1">Uncharacterized protein</fullName>
    </submittedName>
</protein>
<dbReference type="EMBL" id="CM000884">
    <property type="protein sequence ID" value="KQJ81673.2"/>
    <property type="molecule type" value="Genomic_DNA"/>
</dbReference>